<evidence type="ECO:0008006" key="4">
    <source>
        <dbReference type="Google" id="ProtNLM"/>
    </source>
</evidence>
<dbReference type="RefSeq" id="WP_183355300.1">
    <property type="nucleotide sequence ID" value="NZ_BLXX01000008.1"/>
</dbReference>
<proteinExistence type="predicted"/>
<gene>
    <name evidence="2" type="ORF">GMST_28090</name>
</gene>
<evidence type="ECO:0000313" key="2">
    <source>
        <dbReference type="EMBL" id="GFO60484.1"/>
    </source>
</evidence>
<dbReference type="AlphaFoldDB" id="A0A6V8MKN3"/>
<name>A0A6V8MKN3_9BACT</name>
<accession>A0A6V8MKN3</accession>
<keyword evidence="3" id="KW-1185">Reference proteome</keyword>
<dbReference type="EMBL" id="BLXX01000008">
    <property type="protein sequence ID" value="GFO60484.1"/>
    <property type="molecule type" value="Genomic_DNA"/>
</dbReference>
<keyword evidence="1" id="KW-0732">Signal</keyword>
<feature type="chain" id="PRO_5027994861" description="Lipoprotein" evidence="1">
    <location>
        <begin position="25"/>
        <end position="144"/>
    </location>
</feature>
<feature type="signal peptide" evidence="1">
    <location>
        <begin position="1"/>
        <end position="24"/>
    </location>
</feature>
<organism evidence="2 3">
    <name type="scientific">Geomonas silvestris</name>
    <dbReference type="NCBI Taxonomy" id="2740184"/>
    <lineage>
        <taxon>Bacteria</taxon>
        <taxon>Pseudomonadati</taxon>
        <taxon>Thermodesulfobacteriota</taxon>
        <taxon>Desulfuromonadia</taxon>
        <taxon>Geobacterales</taxon>
        <taxon>Geobacteraceae</taxon>
        <taxon>Geomonas</taxon>
    </lineage>
</organism>
<evidence type="ECO:0000256" key="1">
    <source>
        <dbReference type="SAM" id="SignalP"/>
    </source>
</evidence>
<protein>
    <recommendedName>
        <fullName evidence="4">Lipoprotein</fullName>
    </recommendedName>
</protein>
<comment type="caution">
    <text evidence="2">The sequence shown here is derived from an EMBL/GenBank/DDBJ whole genome shotgun (WGS) entry which is preliminary data.</text>
</comment>
<sequence>MYRFPNSAAILALLAWFAALPAQAAEQAQQCVAAAHELQETFDRSIVKGWQLKFIARGEGCEVLHVESFTNLGKPSQEALAKGTMVYRKVLPGGVNKYAFSHGFSDVVYTNAHNAKTLSFGPKNLDRAQVKKLKRCAPPRKGKS</sequence>
<reference evidence="3" key="1">
    <citation type="submission" date="2020-06" db="EMBL/GenBank/DDBJ databases">
        <title>Draft genomic sequence of Geomonas sp. Red330.</title>
        <authorList>
            <person name="Itoh H."/>
            <person name="Zhenxing X."/>
            <person name="Ushijima N."/>
            <person name="Masuda Y."/>
            <person name="Shiratori Y."/>
            <person name="Senoo K."/>
        </authorList>
    </citation>
    <scope>NUCLEOTIDE SEQUENCE [LARGE SCALE GENOMIC DNA]</scope>
    <source>
        <strain evidence="3">Red330</strain>
    </source>
</reference>
<evidence type="ECO:0000313" key="3">
    <source>
        <dbReference type="Proteomes" id="UP000556026"/>
    </source>
</evidence>
<dbReference type="Proteomes" id="UP000556026">
    <property type="component" value="Unassembled WGS sequence"/>
</dbReference>